<evidence type="ECO:0000313" key="2">
    <source>
        <dbReference type="Proteomes" id="UP001443914"/>
    </source>
</evidence>
<comment type="caution">
    <text evidence="1">The sequence shown here is derived from an EMBL/GenBank/DDBJ whole genome shotgun (WGS) entry which is preliminary data.</text>
</comment>
<protein>
    <submittedName>
        <fullName evidence="1">Uncharacterized protein</fullName>
    </submittedName>
</protein>
<sequence length="33" mass="3918">MSLFLRLLLQSLMPLRVQVVKKSLIKYARLVFL</sequence>
<organism evidence="1 2">
    <name type="scientific">Saponaria officinalis</name>
    <name type="common">Common soapwort</name>
    <name type="synonym">Lychnis saponaria</name>
    <dbReference type="NCBI Taxonomy" id="3572"/>
    <lineage>
        <taxon>Eukaryota</taxon>
        <taxon>Viridiplantae</taxon>
        <taxon>Streptophyta</taxon>
        <taxon>Embryophyta</taxon>
        <taxon>Tracheophyta</taxon>
        <taxon>Spermatophyta</taxon>
        <taxon>Magnoliopsida</taxon>
        <taxon>eudicotyledons</taxon>
        <taxon>Gunneridae</taxon>
        <taxon>Pentapetalae</taxon>
        <taxon>Caryophyllales</taxon>
        <taxon>Caryophyllaceae</taxon>
        <taxon>Caryophylleae</taxon>
        <taxon>Saponaria</taxon>
    </lineage>
</organism>
<keyword evidence="2" id="KW-1185">Reference proteome</keyword>
<gene>
    <name evidence="1" type="ORF">RND81_02G212300</name>
</gene>
<dbReference type="AlphaFoldDB" id="A0AAW1MW49"/>
<proteinExistence type="predicted"/>
<dbReference type="Proteomes" id="UP001443914">
    <property type="component" value="Unassembled WGS sequence"/>
</dbReference>
<accession>A0AAW1MW49</accession>
<dbReference type="EMBL" id="JBDFQZ010000002">
    <property type="protein sequence ID" value="KAK9750668.1"/>
    <property type="molecule type" value="Genomic_DNA"/>
</dbReference>
<evidence type="ECO:0000313" key="1">
    <source>
        <dbReference type="EMBL" id="KAK9750668.1"/>
    </source>
</evidence>
<reference evidence="1" key="1">
    <citation type="submission" date="2024-03" db="EMBL/GenBank/DDBJ databases">
        <title>WGS assembly of Saponaria officinalis var. Norfolk2.</title>
        <authorList>
            <person name="Jenkins J."/>
            <person name="Shu S."/>
            <person name="Grimwood J."/>
            <person name="Barry K."/>
            <person name="Goodstein D."/>
            <person name="Schmutz J."/>
            <person name="Leebens-Mack J."/>
            <person name="Osbourn A."/>
        </authorList>
    </citation>
    <scope>NUCLEOTIDE SEQUENCE [LARGE SCALE GENOMIC DNA]</scope>
    <source>
        <strain evidence="1">JIC</strain>
    </source>
</reference>
<name>A0AAW1MW49_SAPOF</name>